<accession>A0A3S0JI00</accession>
<evidence type="ECO:0000313" key="3">
    <source>
        <dbReference type="EMBL" id="RTQ82914.1"/>
    </source>
</evidence>
<dbReference type="Pfam" id="PF01610">
    <property type="entry name" value="DDE_Tnp_ISL3"/>
    <property type="match status" value="1"/>
</dbReference>
<dbReference type="EMBL" id="RXLZ01000041">
    <property type="protein sequence ID" value="RTQ87849.1"/>
    <property type="molecule type" value="Genomic_DNA"/>
</dbReference>
<evidence type="ECO:0000313" key="5">
    <source>
        <dbReference type="EMBL" id="RTQ87849.1"/>
    </source>
</evidence>
<evidence type="ECO:0000313" key="6">
    <source>
        <dbReference type="Proteomes" id="UP000271705"/>
    </source>
</evidence>
<sequence length="39" mass="4418">TNLVEGINNKIKVIKRVAYGYRDDAYFFLKIRAAFPGVG</sequence>
<dbReference type="InterPro" id="IPR002560">
    <property type="entry name" value="Transposase_DDE"/>
</dbReference>
<reference evidence="3 6" key="1">
    <citation type="submission" date="2018-12" db="EMBL/GenBank/DDBJ databases">
        <authorList>
            <person name="Kartti S."/>
            <person name="Manni A."/>
            <person name="Chemao El Fihri M.W."/>
            <person name="Laamarti M."/>
            <person name="Temsamani L."/>
            <person name="El Jamali J.E."/>
            <person name="Ouadghiri M."/>
            <person name="Ibrahimi A."/>
            <person name="Filati-Maltouf A."/>
        </authorList>
    </citation>
    <scope>NUCLEOTIDE SEQUENCE [LARGE SCALE GENOMIC DNA]</scope>
    <source>
        <strain evidence="3 6">MDMC339</strain>
    </source>
</reference>
<dbReference type="EMBL" id="RXLZ01000075">
    <property type="protein sequence ID" value="RTQ86004.1"/>
    <property type="molecule type" value="Genomic_DNA"/>
</dbReference>
<name>A0A3S0JI00_STEMA</name>
<evidence type="ECO:0000259" key="1">
    <source>
        <dbReference type="Pfam" id="PF01610"/>
    </source>
</evidence>
<dbReference type="EMBL" id="RXLZ01000164">
    <property type="protein sequence ID" value="RTQ80492.1"/>
    <property type="molecule type" value="Genomic_DNA"/>
</dbReference>
<feature type="domain" description="Transposase IS204/IS1001/IS1096/IS1165 DDE" evidence="1">
    <location>
        <begin position="3"/>
        <end position="31"/>
    </location>
</feature>
<comment type="caution">
    <text evidence="3">The sequence shown here is derived from an EMBL/GenBank/DDBJ whole genome shotgun (WGS) entry which is preliminary data.</text>
</comment>
<organism evidence="3 6">
    <name type="scientific">Stenotrophomonas maltophilia</name>
    <name type="common">Pseudomonas maltophilia</name>
    <name type="synonym">Xanthomonas maltophilia</name>
    <dbReference type="NCBI Taxonomy" id="40324"/>
    <lineage>
        <taxon>Bacteria</taxon>
        <taxon>Pseudomonadati</taxon>
        <taxon>Pseudomonadota</taxon>
        <taxon>Gammaproteobacteria</taxon>
        <taxon>Lysobacterales</taxon>
        <taxon>Lysobacteraceae</taxon>
        <taxon>Stenotrophomonas</taxon>
        <taxon>Stenotrophomonas maltophilia group</taxon>
    </lineage>
</organism>
<dbReference type="AlphaFoldDB" id="A0A3S0JI00"/>
<dbReference type="Proteomes" id="UP000271705">
    <property type="component" value="Unassembled WGS sequence"/>
</dbReference>
<dbReference type="EMBL" id="RXLZ01000104">
    <property type="protein sequence ID" value="RTQ82914.1"/>
    <property type="molecule type" value="Genomic_DNA"/>
</dbReference>
<gene>
    <name evidence="5" type="ORF">EKL94_14495</name>
    <name evidence="4" type="ORF">EKL94_19440</name>
    <name evidence="3" type="ORF">EKL94_21395</name>
    <name evidence="2" type="ORF">EKL94_22225</name>
</gene>
<feature type="non-terminal residue" evidence="3">
    <location>
        <position position="1"/>
    </location>
</feature>
<evidence type="ECO:0000313" key="2">
    <source>
        <dbReference type="EMBL" id="RTQ80492.1"/>
    </source>
</evidence>
<protein>
    <recommendedName>
        <fullName evidence="1">Transposase IS204/IS1001/IS1096/IS1165 DDE domain-containing protein</fullName>
    </recommendedName>
</protein>
<dbReference type="RefSeq" id="WP_148105806.1">
    <property type="nucleotide sequence ID" value="NZ_JAVTOK010000015.1"/>
</dbReference>
<proteinExistence type="predicted"/>
<evidence type="ECO:0000313" key="4">
    <source>
        <dbReference type="EMBL" id="RTQ86004.1"/>
    </source>
</evidence>